<accession>A0A0P6XZU0</accession>
<dbReference type="InterPro" id="IPR010349">
    <property type="entry name" value="Asparaginase_II"/>
</dbReference>
<dbReference type="STRING" id="360411.AC812_00605"/>
<dbReference type="Pfam" id="PF06089">
    <property type="entry name" value="Asparaginase_II"/>
    <property type="match status" value="1"/>
</dbReference>
<comment type="caution">
    <text evidence="1">The sequence shown here is derived from an EMBL/GenBank/DDBJ whole genome shotgun (WGS) entry which is preliminary data.</text>
</comment>
<evidence type="ECO:0008006" key="3">
    <source>
        <dbReference type="Google" id="ProtNLM"/>
    </source>
</evidence>
<dbReference type="PANTHER" id="PTHR42110">
    <property type="entry name" value="L-ASPARAGINASE, PUTATIVE (AFU_ORTHOLOGUE AFUA_3G11890)-RELATED"/>
    <property type="match status" value="1"/>
</dbReference>
<proteinExistence type="predicted"/>
<dbReference type="EMBL" id="LGHJ01000003">
    <property type="protein sequence ID" value="KPL78603.1"/>
    <property type="molecule type" value="Genomic_DNA"/>
</dbReference>
<name>A0A0P6XZU0_9CHLR</name>
<keyword evidence="2" id="KW-1185">Reference proteome</keyword>
<dbReference type="RefSeq" id="WP_061913305.1">
    <property type="nucleotide sequence ID" value="NZ_DF967971.1"/>
</dbReference>
<protein>
    <recommendedName>
        <fullName evidence="3">Asparaginase</fullName>
    </recommendedName>
</protein>
<dbReference type="AlphaFoldDB" id="A0A0P6XZU0"/>
<gene>
    <name evidence="1" type="ORF">AC812_00605</name>
</gene>
<reference evidence="1 2" key="1">
    <citation type="submission" date="2015-07" db="EMBL/GenBank/DDBJ databases">
        <title>Draft genome of Bellilinea caldifistulae DSM 17877.</title>
        <authorList>
            <person name="Hemp J."/>
            <person name="Ward L.M."/>
            <person name="Pace L.A."/>
            <person name="Fischer W.W."/>
        </authorList>
    </citation>
    <scope>NUCLEOTIDE SEQUENCE [LARGE SCALE GENOMIC DNA]</scope>
    <source>
        <strain evidence="1 2">GOMI-1</strain>
    </source>
</reference>
<evidence type="ECO:0000313" key="2">
    <source>
        <dbReference type="Proteomes" id="UP000050514"/>
    </source>
</evidence>
<evidence type="ECO:0000313" key="1">
    <source>
        <dbReference type="EMBL" id="KPL78603.1"/>
    </source>
</evidence>
<dbReference type="PATRIC" id="fig|360411.5.peg.1622"/>
<sequence>MNETSCVPLVELTRGSIVESFHSGCVAVVDAAGNLRAALGDPHYVTFLRSSSKPFQILPLLENGGAEAFHLTDREIALMCASHSGTDEHLAAILALQEKVGVRESDLLCGTHPVFHQPTQEALMRRGESPTPNRHNCSGKHTGFLAQAVLSGFSKAEYINPAHPVQQRVLQTFAEMVNYPAEKVVIGIDGCSAPVFAVPLYHAAWGLARLADPRGLPEKRAQAYRRVTRAMAAEPFMVAGPDRFDTLAMEAGQGKFICKAGAEGYQAIAVMPGALSENSPALGIVFKVADGDPSGRARPVIAAEILRQLGLLGEDDLRTRLANVAARPLTNWRGLEIGEIRPVFRLNLQWG</sequence>
<organism evidence="1 2">
    <name type="scientific">Bellilinea caldifistulae</name>
    <dbReference type="NCBI Taxonomy" id="360411"/>
    <lineage>
        <taxon>Bacteria</taxon>
        <taxon>Bacillati</taxon>
        <taxon>Chloroflexota</taxon>
        <taxon>Anaerolineae</taxon>
        <taxon>Anaerolineales</taxon>
        <taxon>Anaerolineaceae</taxon>
        <taxon>Bellilinea</taxon>
    </lineage>
</organism>
<dbReference type="Proteomes" id="UP000050514">
    <property type="component" value="Unassembled WGS sequence"/>
</dbReference>
<dbReference type="PANTHER" id="PTHR42110:SF1">
    <property type="entry name" value="L-ASPARAGINASE, PUTATIVE (AFU_ORTHOLOGUE AFUA_3G11890)-RELATED"/>
    <property type="match status" value="1"/>
</dbReference>